<feature type="transmembrane region" description="Helical" evidence="2">
    <location>
        <begin position="35"/>
        <end position="59"/>
    </location>
</feature>
<gene>
    <name evidence="3" type="ORF">MYCIT1_LOCUS11756</name>
</gene>
<feature type="region of interest" description="Disordered" evidence="1">
    <location>
        <begin position="71"/>
        <end position="91"/>
    </location>
</feature>
<organism evidence="3 4">
    <name type="scientific">Mycena citricolor</name>
    <dbReference type="NCBI Taxonomy" id="2018698"/>
    <lineage>
        <taxon>Eukaryota</taxon>
        <taxon>Fungi</taxon>
        <taxon>Dikarya</taxon>
        <taxon>Basidiomycota</taxon>
        <taxon>Agaricomycotina</taxon>
        <taxon>Agaricomycetes</taxon>
        <taxon>Agaricomycetidae</taxon>
        <taxon>Agaricales</taxon>
        <taxon>Marasmiineae</taxon>
        <taxon>Mycenaceae</taxon>
        <taxon>Mycena</taxon>
    </lineage>
</organism>
<keyword evidence="2" id="KW-1133">Transmembrane helix</keyword>
<protein>
    <submittedName>
        <fullName evidence="3">Uncharacterized protein</fullName>
    </submittedName>
</protein>
<comment type="caution">
    <text evidence="3">The sequence shown here is derived from an EMBL/GenBank/DDBJ whole genome shotgun (WGS) entry which is preliminary data.</text>
</comment>
<evidence type="ECO:0000313" key="4">
    <source>
        <dbReference type="Proteomes" id="UP001295794"/>
    </source>
</evidence>
<evidence type="ECO:0000313" key="3">
    <source>
        <dbReference type="EMBL" id="CAK5268523.1"/>
    </source>
</evidence>
<sequence length="306" mass="33325">MSSNDLAYSLFGGPLILDVGPTVNGEIIRVRVQPINTISVTALVISLLLFIAFMCFYLYPIFRERQARQASKLESQNPDAEKLLPQPDEEDDKGNLLSWLHFRSRDRFSTHNASSTSLPRLGKQNSCVFSRGSLIPDLSASPVTPPPPIYTSRPNSPLAEYHFPASYIPALSTSQRSPSSLRFQIDAPESLSRIRAPPPILVRSRSDSLLPVLSTKVAARPFPGTRSVSANTLHPSAAQIHVPSRAYHFSATPVPAPVNTAESNVRHMARRKSGAGFAFEGGISLASRGRMLTCGPAANWKETAVP</sequence>
<accession>A0AAD2JYA3</accession>
<keyword evidence="2" id="KW-0812">Transmembrane</keyword>
<dbReference type="EMBL" id="CAVNYO010000138">
    <property type="protein sequence ID" value="CAK5268523.1"/>
    <property type="molecule type" value="Genomic_DNA"/>
</dbReference>
<name>A0AAD2JYA3_9AGAR</name>
<keyword evidence="2" id="KW-0472">Membrane</keyword>
<reference evidence="3" key="1">
    <citation type="submission" date="2023-11" db="EMBL/GenBank/DDBJ databases">
        <authorList>
            <person name="De Vega J J."/>
            <person name="De Vega J J."/>
        </authorList>
    </citation>
    <scope>NUCLEOTIDE SEQUENCE</scope>
</reference>
<evidence type="ECO:0000256" key="2">
    <source>
        <dbReference type="SAM" id="Phobius"/>
    </source>
</evidence>
<keyword evidence="4" id="KW-1185">Reference proteome</keyword>
<dbReference type="AlphaFoldDB" id="A0AAD2JYA3"/>
<dbReference type="Proteomes" id="UP001295794">
    <property type="component" value="Unassembled WGS sequence"/>
</dbReference>
<proteinExistence type="predicted"/>
<evidence type="ECO:0000256" key="1">
    <source>
        <dbReference type="SAM" id="MobiDB-lite"/>
    </source>
</evidence>